<name>A0AAV2N5R2_9HYME</name>
<proteinExistence type="predicted"/>
<gene>
    <name evidence="2" type="ORF">LPLAT_LOCUS1718</name>
</gene>
<dbReference type="AlphaFoldDB" id="A0AAV2N5R2"/>
<accession>A0AAV2N5R2</accession>
<protein>
    <submittedName>
        <fullName evidence="2">Uncharacterized protein</fullName>
    </submittedName>
</protein>
<dbReference type="Proteomes" id="UP001497644">
    <property type="component" value="Chromosome 10"/>
</dbReference>
<keyword evidence="3" id="KW-1185">Reference proteome</keyword>
<sequence length="191" mass="23027">MEKIKLKAKHVKTDTLVLKNLLQTEILDEIKRNQDHQRFNNEDEFKIKELTSKLSIMEEKLCTETQNWEHKNNELSKHNAYLGKLEAERKKFLQEIKQLEEKRNNLRSFKPNLQDQQVLELGKKKLKLYKDLTRMQWDYEAARHSIKGYVSNKCDYIHHFCHENQETNDKLVDSLWHEIYLSTSRARDKNS</sequence>
<reference evidence="2" key="1">
    <citation type="submission" date="2024-04" db="EMBL/GenBank/DDBJ databases">
        <authorList>
            <consortium name="Molecular Ecology Group"/>
        </authorList>
    </citation>
    <scope>NUCLEOTIDE SEQUENCE</scope>
</reference>
<keyword evidence="1" id="KW-0175">Coiled coil</keyword>
<evidence type="ECO:0000313" key="3">
    <source>
        <dbReference type="Proteomes" id="UP001497644"/>
    </source>
</evidence>
<evidence type="ECO:0000256" key="1">
    <source>
        <dbReference type="SAM" id="Coils"/>
    </source>
</evidence>
<dbReference type="EMBL" id="OZ034833">
    <property type="protein sequence ID" value="CAL1675264.1"/>
    <property type="molecule type" value="Genomic_DNA"/>
</dbReference>
<feature type="coiled-coil region" evidence="1">
    <location>
        <begin position="82"/>
        <end position="116"/>
    </location>
</feature>
<evidence type="ECO:0000313" key="2">
    <source>
        <dbReference type="EMBL" id="CAL1675264.1"/>
    </source>
</evidence>
<organism evidence="2 3">
    <name type="scientific">Lasius platythorax</name>
    <dbReference type="NCBI Taxonomy" id="488582"/>
    <lineage>
        <taxon>Eukaryota</taxon>
        <taxon>Metazoa</taxon>
        <taxon>Ecdysozoa</taxon>
        <taxon>Arthropoda</taxon>
        <taxon>Hexapoda</taxon>
        <taxon>Insecta</taxon>
        <taxon>Pterygota</taxon>
        <taxon>Neoptera</taxon>
        <taxon>Endopterygota</taxon>
        <taxon>Hymenoptera</taxon>
        <taxon>Apocrita</taxon>
        <taxon>Aculeata</taxon>
        <taxon>Formicoidea</taxon>
        <taxon>Formicidae</taxon>
        <taxon>Formicinae</taxon>
        <taxon>Lasius</taxon>
        <taxon>Lasius</taxon>
    </lineage>
</organism>
<dbReference type="Gene3D" id="3.30.160.570">
    <property type="entry name" value="Ncd80 complex, Spc24 subunit"/>
    <property type="match status" value="1"/>
</dbReference>